<evidence type="ECO:0000313" key="1">
    <source>
        <dbReference type="EMBL" id="VXD21189.1"/>
    </source>
</evidence>
<sequence length="46" mass="5275">MGMREISLLTKTINLIRTTGFKTQFFDKKGNEFNLGTRNIAILNDL</sequence>
<dbReference type="EMBL" id="CZCU02000148">
    <property type="protein sequence ID" value="VXD21189.1"/>
    <property type="molecule type" value="Genomic_DNA"/>
</dbReference>
<accession>A0A7Z9BRH7</accession>
<proteinExistence type="predicted"/>
<dbReference type="Proteomes" id="UP000184550">
    <property type="component" value="Unassembled WGS sequence"/>
</dbReference>
<comment type="caution">
    <text evidence="1">The sequence shown here is derived from an EMBL/GenBank/DDBJ whole genome shotgun (WGS) entry which is preliminary data.</text>
</comment>
<evidence type="ECO:0000313" key="2">
    <source>
        <dbReference type="Proteomes" id="UP000184550"/>
    </source>
</evidence>
<dbReference type="AlphaFoldDB" id="A0A7Z9BRH7"/>
<name>A0A7Z9BRH7_9CYAN</name>
<gene>
    <name evidence="1" type="ORF">PL8927_710112</name>
</gene>
<organism evidence="1 2">
    <name type="scientific">Planktothrix serta PCC 8927</name>
    <dbReference type="NCBI Taxonomy" id="671068"/>
    <lineage>
        <taxon>Bacteria</taxon>
        <taxon>Bacillati</taxon>
        <taxon>Cyanobacteriota</taxon>
        <taxon>Cyanophyceae</taxon>
        <taxon>Oscillatoriophycideae</taxon>
        <taxon>Oscillatoriales</taxon>
        <taxon>Microcoleaceae</taxon>
        <taxon>Planktothrix</taxon>
    </lineage>
</organism>
<protein>
    <submittedName>
        <fullName evidence="1">Uncharacterized protein</fullName>
    </submittedName>
</protein>
<reference evidence="1" key="1">
    <citation type="submission" date="2019-10" db="EMBL/GenBank/DDBJ databases">
        <authorList>
            <consortium name="Genoscope - CEA"/>
            <person name="William W."/>
        </authorList>
    </citation>
    <scope>NUCLEOTIDE SEQUENCE [LARGE SCALE GENOMIC DNA]</scope>
    <source>
        <strain evidence="1">BBR_PRJEB10992</strain>
    </source>
</reference>
<keyword evidence="2" id="KW-1185">Reference proteome</keyword>